<feature type="region of interest" description="Disordered" evidence="1">
    <location>
        <begin position="260"/>
        <end position="285"/>
    </location>
</feature>
<evidence type="ECO:0000256" key="1">
    <source>
        <dbReference type="SAM" id="MobiDB-lite"/>
    </source>
</evidence>
<gene>
    <name evidence="4" type="ORF">HXM90_00115</name>
</gene>
<sequence>MSNYSPHFKNDFQHSFMYLQSVPQEENHEQKILRQCQIPGTLSFRLLEEGGENFLQYDFSPYQRACLYFSQRKMRLSHLSALFLSLQNALRNMEEYLLSPSLLSIDWEEIFYDVENQQFLFPLIPFKEEYPEEGLSALLEQVLENIDEEEEAVVLAAFLLYQEQKHGGLQLSRILQILHIQEQKQLAPKSEEKAISSSKTMQKSPRTSPHAFSGEKESSQVSPKPFGGKITASPSSEESETNYTELDLCQCSSSSFQKQEQKTPVFTTQSAVDSDHFQEEHSYTDAANTIPKKKGFLASLHLPSIIASPASSSASSPDSPSLSSPVSSSASSSLASPVSSPASSPVSSLSDREQKKRKKEGRKKMLLGIFLMLFLPLALFYFKGSGFLFRYLPFIILLELALLLYTALDYLILLLSSPGSEDKQKCKTSG</sequence>
<accession>A0A930DIH9</accession>
<feature type="compositionally biased region" description="Polar residues" evidence="1">
    <location>
        <begin position="232"/>
        <end position="241"/>
    </location>
</feature>
<dbReference type="Pfam" id="PF19909">
    <property type="entry name" value="DUF6382"/>
    <property type="match status" value="1"/>
</dbReference>
<evidence type="ECO:0000313" key="4">
    <source>
        <dbReference type="EMBL" id="MBF1271821.1"/>
    </source>
</evidence>
<evidence type="ECO:0000256" key="2">
    <source>
        <dbReference type="SAM" id="Phobius"/>
    </source>
</evidence>
<feature type="transmembrane region" description="Helical" evidence="2">
    <location>
        <begin position="365"/>
        <end position="382"/>
    </location>
</feature>
<feature type="transmembrane region" description="Helical" evidence="2">
    <location>
        <begin position="394"/>
        <end position="415"/>
    </location>
</feature>
<feature type="compositionally biased region" description="Polar residues" evidence="1">
    <location>
        <begin position="260"/>
        <end position="272"/>
    </location>
</feature>
<dbReference type="EMBL" id="JABZRA010000001">
    <property type="protein sequence ID" value="MBF1271821.1"/>
    <property type="molecule type" value="Genomic_DNA"/>
</dbReference>
<comment type="caution">
    <text evidence="4">The sequence shown here is derived from an EMBL/GenBank/DDBJ whole genome shotgun (WGS) entry which is preliminary data.</text>
</comment>
<feature type="domain" description="DUF6382" evidence="3">
    <location>
        <begin position="8"/>
        <end position="165"/>
    </location>
</feature>
<feature type="region of interest" description="Disordered" evidence="1">
    <location>
        <begin position="311"/>
        <end position="359"/>
    </location>
</feature>
<feature type="compositionally biased region" description="Polar residues" evidence="1">
    <location>
        <begin position="195"/>
        <end position="207"/>
    </location>
</feature>
<evidence type="ECO:0000313" key="5">
    <source>
        <dbReference type="Proteomes" id="UP000775770"/>
    </source>
</evidence>
<dbReference type="InterPro" id="IPR045962">
    <property type="entry name" value="DUF6382"/>
</dbReference>
<dbReference type="RefSeq" id="WP_304069267.1">
    <property type="nucleotide sequence ID" value="NZ_JABZRA010000001.1"/>
</dbReference>
<proteinExistence type="predicted"/>
<evidence type="ECO:0000259" key="3">
    <source>
        <dbReference type="Pfam" id="PF19909"/>
    </source>
</evidence>
<dbReference type="AlphaFoldDB" id="A0A930DIH9"/>
<keyword evidence="2" id="KW-1133">Transmembrane helix</keyword>
<keyword evidence="2" id="KW-0812">Transmembrane</keyword>
<protein>
    <recommendedName>
        <fullName evidence="3">DUF6382 domain-containing protein</fullName>
    </recommendedName>
</protein>
<keyword evidence="2" id="KW-0472">Membrane</keyword>
<organism evidence="4 5">
    <name type="scientific">Oribacterium sinus</name>
    <dbReference type="NCBI Taxonomy" id="237576"/>
    <lineage>
        <taxon>Bacteria</taxon>
        <taxon>Bacillati</taxon>
        <taxon>Bacillota</taxon>
        <taxon>Clostridia</taxon>
        <taxon>Lachnospirales</taxon>
        <taxon>Lachnospiraceae</taxon>
        <taxon>Oribacterium</taxon>
    </lineage>
</organism>
<feature type="region of interest" description="Disordered" evidence="1">
    <location>
        <begin position="188"/>
        <end position="241"/>
    </location>
</feature>
<dbReference type="Proteomes" id="UP000775770">
    <property type="component" value="Unassembled WGS sequence"/>
</dbReference>
<name>A0A930DIH9_9FIRM</name>
<reference evidence="4" key="1">
    <citation type="submission" date="2020-04" db="EMBL/GenBank/DDBJ databases">
        <title>Deep metagenomics examines the oral microbiome during advanced dental caries in children, revealing novel taxa and co-occurrences with host molecules.</title>
        <authorList>
            <person name="Baker J.L."/>
            <person name="Morton J.T."/>
            <person name="Dinis M."/>
            <person name="Alvarez R."/>
            <person name="Tran N.C."/>
            <person name="Knight R."/>
            <person name="Edlund A."/>
        </authorList>
    </citation>
    <scope>NUCLEOTIDE SEQUENCE</scope>
    <source>
        <strain evidence="4">JCVI_38_bin.19</strain>
    </source>
</reference>
<feature type="compositionally biased region" description="Basic and acidic residues" evidence="1">
    <location>
        <begin position="273"/>
        <end position="283"/>
    </location>
</feature>
<feature type="compositionally biased region" description="Low complexity" evidence="1">
    <location>
        <begin position="311"/>
        <end position="349"/>
    </location>
</feature>